<evidence type="ECO:0000313" key="5">
    <source>
        <dbReference type="Proteomes" id="UP000215914"/>
    </source>
</evidence>
<dbReference type="Pfam" id="PF12796">
    <property type="entry name" value="Ank_2"/>
    <property type="match status" value="1"/>
</dbReference>
<accession>A0A9K3JDM7</accession>
<keyword evidence="1" id="KW-0040">ANK repeat</keyword>
<feature type="domain" description="PGG" evidence="3">
    <location>
        <begin position="660"/>
        <end position="772"/>
    </location>
</feature>
<feature type="transmembrane region" description="Helical" evidence="2">
    <location>
        <begin position="780"/>
        <end position="799"/>
    </location>
</feature>
<keyword evidence="2" id="KW-0472">Membrane</keyword>
<dbReference type="SMART" id="SM00248">
    <property type="entry name" value="ANK"/>
    <property type="match status" value="4"/>
</dbReference>
<name>A0A9K3JDM7_HELAN</name>
<dbReference type="InterPro" id="IPR002110">
    <property type="entry name" value="Ankyrin_rpt"/>
</dbReference>
<comment type="caution">
    <text evidence="4">The sequence shown here is derived from an EMBL/GenBank/DDBJ whole genome shotgun (WGS) entry which is preliminary data.</text>
</comment>
<feature type="repeat" description="ANK" evidence="1">
    <location>
        <begin position="283"/>
        <end position="315"/>
    </location>
</feature>
<dbReference type="PANTHER" id="PTHR24177">
    <property type="entry name" value="CASKIN"/>
    <property type="match status" value="1"/>
</dbReference>
<reference evidence="4" key="1">
    <citation type="journal article" date="2017" name="Nature">
        <title>The sunflower genome provides insights into oil metabolism, flowering and Asterid evolution.</title>
        <authorList>
            <person name="Badouin H."/>
            <person name="Gouzy J."/>
            <person name="Grassa C.J."/>
            <person name="Murat F."/>
            <person name="Staton S.E."/>
            <person name="Cottret L."/>
            <person name="Lelandais-Briere C."/>
            <person name="Owens G.L."/>
            <person name="Carrere S."/>
            <person name="Mayjonade B."/>
            <person name="Legrand L."/>
            <person name="Gill N."/>
            <person name="Kane N.C."/>
            <person name="Bowers J.E."/>
            <person name="Hubner S."/>
            <person name="Bellec A."/>
            <person name="Berard A."/>
            <person name="Berges H."/>
            <person name="Blanchet N."/>
            <person name="Boniface M.C."/>
            <person name="Brunel D."/>
            <person name="Catrice O."/>
            <person name="Chaidir N."/>
            <person name="Claudel C."/>
            <person name="Donnadieu C."/>
            <person name="Faraut T."/>
            <person name="Fievet G."/>
            <person name="Helmstetter N."/>
            <person name="King M."/>
            <person name="Knapp S.J."/>
            <person name="Lai Z."/>
            <person name="Le Paslier M.C."/>
            <person name="Lippi Y."/>
            <person name="Lorenzon L."/>
            <person name="Mandel J.R."/>
            <person name="Marage G."/>
            <person name="Marchand G."/>
            <person name="Marquand E."/>
            <person name="Bret-Mestries E."/>
            <person name="Morien E."/>
            <person name="Nambeesan S."/>
            <person name="Nguyen T."/>
            <person name="Pegot-Espagnet P."/>
            <person name="Pouilly N."/>
            <person name="Raftis F."/>
            <person name="Sallet E."/>
            <person name="Schiex T."/>
            <person name="Thomas J."/>
            <person name="Vandecasteele C."/>
            <person name="Vares D."/>
            <person name="Vear F."/>
            <person name="Vautrin S."/>
            <person name="Crespi M."/>
            <person name="Mangin B."/>
            <person name="Burke J.M."/>
            <person name="Salse J."/>
            <person name="Munos S."/>
            <person name="Vincourt P."/>
            <person name="Rieseberg L.H."/>
            <person name="Langlade N.B."/>
        </authorList>
    </citation>
    <scope>NUCLEOTIDE SEQUENCE</scope>
    <source>
        <tissue evidence="4">Leaves</tissue>
    </source>
</reference>
<dbReference type="EMBL" id="MNCJ02000318">
    <property type="protein sequence ID" value="KAF5813002.1"/>
    <property type="molecule type" value="Genomic_DNA"/>
</dbReference>
<feature type="transmembrane region" description="Helical" evidence="2">
    <location>
        <begin position="669"/>
        <end position="686"/>
    </location>
</feature>
<proteinExistence type="predicted"/>
<dbReference type="Pfam" id="PF13962">
    <property type="entry name" value="PGG"/>
    <property type="match status" value="1"/>
</dbReference>
<dbReference type="InterPro" id="IPR036770">
    <property type="entry name" value="Ankyrin_rpt-contain_sf"/>
</dbReference>
<dbReference type="Gene3D" id="1.25.40.20">
    <property type="entry name" value="Ankyrin repeat-containing domain"/>
    <property type="match status" value="1"/>
</dbReference>
<evidence type="ECO:0000256" key="2">
    <source>
        <dbReference type="SAM" id="Phobius"/>
    </source>
</evidence>
<protein>
    <submittedName>
        <fullName evidence="4">Ankyrin repeat-containing domain, PGG domain, ankyrin repeat-containing domain superfamily</fullName>
    </submittedName>
</protein>
<dbReference type="SUPFAM" id="SSF48403">
    <property type="entry name" value="Ankyrin repeat"/>
    <property type="match status" value="1"/>
</dbReference>
<dbReference type="GO" id="GO:0016020">
    <property type="term" value="C:membrane"/>
    <property type="evidence" value="ECO:0000318"/>
    <property type="project" value="GO_Central"/>
</dbReference>
<reference evidence="4" key="2">
    <citation type="submission" date="2020-06" db="EMBL/GenBank/DDBJ databases">
        <title>Helianthus annuus Genome sequencing and assembly Release 2.</title>
        <authorList>
            <person name="Gouzy J."/>
            <person name="Langlade N."/>
            <person name="Munos S."/>
        </authorList>
    </citation>
    <scope>NUCLEOTIDE SEQUENCE</scope>
    <source>
        <tissue evidence="4">Leaves</tissue>
    </source>
</reference>
<evidence type="ECO:0000259" key="3">
    <source>
        <dbReference type="Pfam" id="PF13962"/>
    </source>
</evidence>
<dbReference type="PROSITE" id="PS50088">
    <property type="entry name" value="ANK_REPEAT"/>
    <property type="match status" value="1"/>
</dbReference>
<dbReference type="AlphaFoldDB" id="A0A9K3JDM7"/>
<evidence type="ECO:0000313" key="4">
    <source>
        <dbReference type="EMBL" id="KAF5813002.1"/>
    </source>
</evidence>
<sequence>MLRLIESQDLLHVIHINIRFPKSECDKLVKDWILGSMNEELVKDFTDCDSAKDLWTKLESHFTDGDSWPDSVVSASTQDLKYTQASTVNVSNFISVKLSGQSNYPIWKLQMLFLIKSQELVHVIQQEGLRILVKYDNLVKGWIFSTMSEDLFKEFIYLEDYPVSYVWNWLANIYDRPKSEGVTFGIEFIKDAPDIDTHDIETESSPRIRETQLKKELYKAAAEGWWRKAKSILENNKFAATEAITANGNTILHVGVEMGHNYFVEKLLEFLEDVKDIEMKNDKGQTALHIAAIVGNTHAAQLLVQKSSQLLEYKDNNNVLPMHLASANTNLDTYAYLFESRTPPCDSHFESYMNLAETLLKESPNIAMENEEMLKAITTTFPTDLGFRESLIYPSFHYVCQKTVVRCSLLFHPDRCVDNILRVVKICNNTGCNLLGKNSVILLVLIATLYPIYQLICLLILLLHLSFSMLYLLLWKVLAITVPPIKNIEKKRKEYKKAKNILSLICKMKGPSDVGYSDSFFEAVRQDRYEVVDEILMNSPDTINLKDADGYNIIQLSIMNRAEKVYNLIYHIIERTKSRGEMTDSSSNNLAHLAGRLAPSFVLSRTTGAALQLQRELLWFKEVERLMLPLKLMEKNIYNETPVIVFAREHHDLLKQGEIWMKTTAESSSITAALIVTVAFAAAITVPGGSNQESGIPVFGKEIPFIVFAVSNASSLFTGVTALLLFLSTILTASSSEKDFQVILPRRLIFGLVMLFLSAITMMVAFGAIFFLVFCDRRPWMLAPIAVFACWPILVIVAIKLPLLANLIQSTFFPLFGEKSYLKSCNINKKNTIFI</sequence>
<feature type="transmembrane region" description="Helical" evidence="2">
    <location>
        <begin position="706"/>
        <end position="727"/>
    </location>
</feature>
<dbReference type="PANTHER" id="PTHR24177:SF475">
    <property type="entry name" value="ANKYRIN REPEAT-CONTAINING DOMAIN, PGG DOMAIN PROTEIN-RELATED"/>
    <property type="match status" value="1"/>
</dbReference>
<evidence type="ECO:0000256" key="1">
    <source>
        <dbReference type="PROSITE-ProRule" id="PRU00023"/>
    </source>
</evidence>
<keyword evidence="5" id="KW-1185">Reference proteome</keyword>
<organism evidence="4 5">
    <name type="scientific">Helianthus annuus</name>
    <name type="common">Common sunflower</name>
    <dbReference type="NCBI Taxonomy" id="4232"/>
    <lineage>
        <taxon>Eukaryota</taxon>
        <taxon>Viridiplantae</taxon>
        <taxon>Streptophyta</taxon>
        <taxon>Embryophyta</taxon>
        <taxon>Tracheophyta</taxon>
        <taxon>Spermatophyta</taxon>
        <taxon>Magnoliopsida</taxon>
        <taxon>eudicotyledons</taxon>
        <taxon>Gunneridae</taxon>
        <taxon>Pentapetalae</taxon>
        <taxon>asterids</taxon>
        <taxon>campanulids</taxon>
        <taxon>Asterales</taxon>
        <taxon>Asteraceae</taxon>
        <taxon>Asteroideae</taxon>
        <taxon>Heliantheae alliance</taxon>
        <taxon>Heliantheae</taxon>
        <taxon>Helianthus</taxon>
    </lineage>
</organism>
<dbReference type="Gramene" id="mRNA:HanXRQr2_Chr03g0093111">
    <property type="protein sequence ID" value="mRNA:HanXRQr2_Chr03g0093111"/>
    <property type="gene ID" value="HanXRQr2_Chr03g0093111"/>
</dbReference>
<keyword evidence="2" id="KW-0812">Transmembrane</keyword>
<feature type="transmembrane region" description="Helical" evidence="2">
    <location>
        <begin position="748"/>
        <end position="774"/>
    </location>
</feature>
<feature type="transmembrane region" description="Helical" evidence="2">
    <location>
        <begin position="440"/>
        <end position="463"/>
    </location>
</feature>
<gene>
    <name evidence="4" type="ORF">HanXRQr2_Chr03g0093111</name>
</gene>
<dbReference type="Proteomes" id="UP000215914">
    <property type="component" value="Unassembled WGS sequence"/>
</dbReference>
<keyword evidence="2" id="KW-1133">Transmembrane helix</keyword>
<dbReference type="InterPro" id="IPR026961">
    <property type="entry name" value="PGG_dom"/>
</dbReference>
<dbReference type="PROSITE" id="PS50297">
    <property type="entry name" value="ANK_REP_REGION"/>
    <property type="match status" value="1"/>
</dbReference>